<dbReference type="PANTHER" id="PTHR14948:SF44">
    <property type="entry name" value="PROLINE-RICH TRANSMEMBRANE PROTEIN 1-LIKE"/>
    <property type="match status" value="1"/>
</dbReference>
<reference evidence="7" key="1">
    <citation type="journal article" date="2015" name="Proc. Natl. Acad. Sci. U.S.A.">
        <title>Functional metagenomic discovery of bacterial effectors in the human microbiome and isolation of commendamide, a GPCR G2A/132 agonist.</title>
        <authorList>
            <person name="Cohen L.J."/>
            <person name="Kang H.S."/>
            <person name="Chu J."/>
            <person name="Huang Y.H."/>
            <person name="Gordon E.A."/>
            <person name="Reddy B.V."/>
            <person name="Ternei M.A."/>
            <person name="Craig J.W."/>
            <person name="Brady S.F."/>
        </authorList>
    </citation>
    <scope>NUCLEOTIDE SEQUENCE</scope>
</reference>
<feature type="transmembrane region" description="Helical" evidence="5">
    <location>
        <begin position="71"/>
        <end position="92"/>
    </location>
</feature>
<evidence type="ECO:0000313" key="7">
    <source>
        <dbReference type="EMBL" id="ALB75721.1"/>
    </source>
</evidence>
<evidence type="ECO:0000259" key="6">
    <source>
        <dbReference type="Pfam" id="PF14237"/>
    </source>
</evidence>
<keyword evidence="4 5" id="KW-0472">Membrane</keyword>
<keyword evidence="3 5" id="KW-1133">Transmembrane helix</keyword>
<keyword evidence="2 5" id="KW-0812">Transmembrane</keyword>
<feature type="domain" description="GYF" evidence="6">
    <location>
        <begin position="4"/>
        <end position="48"/>
    </location>
</feature>
<dbReference type="InterPro" id="IPR007593">
    <property type="entry name" value="CD225/Dispanin_fam"/>
</dbReference>
<dbReference type="Pfam" id="PF04505">
    <property type="entry name" value="CD225"/>
    <property type="match status" value="1"/>
</dbReference>
<dbReference type="InterPro" id="IPR051423">
    <property type="entry name" value="CD225/Dispanin"/>
</dbReference>
<sequence length="148" mass="16881">MEFYILINNVKQGPFPLDALASKNITPNTMVWTVGFTDWKPAKQVPELSDLLACLPPEPPIANKNIMPKTWLLESILVTCLCCLPFGIMGIVNATKIEALYSNGQYEQALYHSRQAKKWTLWGFFSMLAFVIVYLIFWVIYILILASY</sequence>
<evidence type="ECO:0000256" key="1">
    <source>
        <dbReference type="ARBA" id="ARBA00004370"/>
    </source>
</evidence>
<comment type="subcellular location">
    <subcellularLocation>
        <location evidence="1">Membrane</location>
    </subcellularLocation>
</comment>
<dbReference type="AlphaFoldDB" id="A0A0M3Q0R9"/>
<accession>A0A0M3Q0R9</accession>
<proteinExistence type="predicted"/>
<protein>
    <submittedName>
        <fullName evidence="7">Interferon-induced transmembrane family protein</fullName>
    </submittedName>
</protein>
<evidence type="ECO:0000256" key="3">
    <source>
        <dbReference type="ARBA" id="ARBA00022989"/>
    </source>
</evidence>
<feature type="transmembrane region" description="Helical" evidence="5">
    <location>
        <begin position="121"/>
        <end position="146"/>
    </location>
</feature>
<evidence type="ECO:0000256" key="2">
    <source>
        <dbReference type="ARBA" id="ARBA00022692"/>
    </source>
</evidence>
<dbReference type="InterPro" id="IPR025640">
    <property type="entry name" value="GYF_2"/>
</dbReference>
<dbReference type="GO" id="GO:0016020">
    <property type="term" value="C:membrane"/>
    <property type="evidence" value="ECO:0007669"/>
    <property type="project" value="UniProtKB-SubCell"/>
</dbReference>
<dbReference type="PANTHER" id="PTHR14948">
    <property type="entry name" value="NG5"/>
    <property type="match status" value="1"/>
</dbReference>
<evidence type="ECO:0000256" key="4">
    <source>
        <dbReference type="ARBA" id="ARBA00023136"/>
    </source>
</evidence>
<organism evidence="7">
    <name type="scientific">uncultured bacterium 3b03</name>
    <dbReference type="NCBI Taxonomy" id="1701368"/>
    <lineage>
        <taxon>Bacteria</taxon>
        <taxon>environmental samples</taxon>
    </lineage>
</organism>
<name>A0A0M3Q0R9_9BACT</name>
<dbReference type="Pfam" id="PF14237">
    <property type="entry name" value="GYF_2"/>
    <property type="match status" value="1"/>
</dbReference>
<evidence type="ECO:0000256" key="5">
    <source>
        <dbReference type="SAM" id="Phobius"/>
    </source>
</evidence>
<dbReference type="EMBL" id="KT336243">
    <property type="protein sequence ID" value="ALB75721.1"/>
    <property type="molecule type" value="Genomic_DNA"/>
</dbReference>